<keyword evidence="2" id="KW-1185">Reference proteome</keyword>
<dbReference type="AlphaFoldDB" id="A0A518CI14"/>
<evidence type="ECO:0000313" key="2">
    <source>
        <dbReference type="Proteomes" id="UP000317178"/>
    </source>
</evidence>
<evidence type="ECO:0000313" key="1">
    <source>
        <dbReference type="EMBL" id="QDU78857.1"/>
    </source>
</evidence>
<proteinExistence type="predicted"/>
<gene>
    <name evidence="1" type="ORF">Pla110_05610</name>
</gene>
<organism evidence="1 2">
    <name type="scientific">Polystyrenella longa</name>
    <dbReference type="NCBI Taxonomy" id="2528007"/>
    <lineage>
        <taxon>Bacteria</taxon>
        <taxon>Pseudomonadati</taxon>
        <taxon>Planctomycetota</taxon>
        <taxon>Planctomycetia</taxon>
        <taxon>Planctomycetales</taxon>
        <taxon>Planctomycetaceae</taxon>
        <taxon>Polystyrenella</taxon>
    </lineage>
</organism>
<accession>A0A518CI14</accession>
<name>A0A518CI14_9PLAN</name>
<dbReference type="EMBL" id="CP036281">
    <property type="protein sequence ID" value="QDU78857.1"/>
    <property type="molecule type" value="Genomic_DNA"/>
</dbReference>
<dbReference type="RefSeq" id="WP_144992917.1">
    <property type="nucleotide sequence ID" value="NZ_CP036281.1"/>
</dbReference>
<dbReference type="OrthoDB" id="3293695at2"/>
<dbReference type="KEGG" id="plon:Pla110_05610"/>
<protein>
    <submittedName>
        <fullName evidence="1">Uncharacterized protein</fullName>
    </submittedName>
</protein>
<sequence>MDITGVSNVLYTDISLDSFRKKSVQYVLGLWPSVIGTFISPDNSDLTLVADKIAESHKLSDSWVEAYFCRDDEMDEFWENNGYEVMPDGEGPFGILLCERFKGISTIEGFQESKPEDGTHPPDPYSTLLISNNLSVIDILTPGLVEEDPFSESIFKNILEIGESLISE</sequence>
<reference evidence="1 2" key="1">
    <citation type="submission" date="2019-02" db="EMBL/GenBank/DDBJ databases">
        <title>Deep-cultivation of Planctomycetes and their phenomic and genomic characterization uncovers novel biology.</title>
        <authorList>
            <person name="Wiegand S."/>
            <person name="Jogler M."/>
            <person name="Boedeker C."/>
            <person name="Pinto D."/>
            <person name="Vollmers J."/>
            <person name="Rivas-Marin E."/>
            <person name="Kohn T."/>
            <person name="Peeters S.H."/>
            <person name="Heuer A."/>
            <person name="Rast P."/>
            <person name="Oberbeckmann S."/>
            <person name="Bunk B."/>
            <person name="Jeske O."/>
            <person name="Meyerdierks A."/>
            <person name="Storesund J.E."/>
            <person name="Kallscheuer N."/>
            <person name="Luecker S."/>
            <person name="Lage O.M."/>
            <person name="Pohl T."/>
            <person name="Merkel B.J."/>
            <person name="Hornburger P."/>
            <person name="Mueller R.-W."/>
            <person name="Bruemmer F."/>
            <person name="Labrenz M."/>
            <person name="Spormann A.M."/>
            <person name="Op den Camp H."/>
            <person name="Overmann J."/>
            <person name="Amann R."/>
            <person name="Jetten M.S.M."/>
            <person name="Mascher T."/>
            <person name="Medema M.H."/>
            <person name="Devos D.P."/>
            <person name="Kaster A.-K."/>
            <person name="Ovreas L."/>
            <person name="Rohde M."/>
            <person name="Galperin M.Y."/>
            <person name="Jogler C."/>
        </authorList>
    </citation>
    <scope>NUCLEOTIDE SEQUENCE [LARGE SCALE GENOMIC DNA]</scope>
    <source>
        <strain evidence="1 2">Pla110</strain>
    </source>
</reference>
<dbReference type="Proteomes" id="UP000317178">
    <property type="component" value="Chromosome"/>
</dbReference>